<dbReference type="InterPro" id="IPR001537">
    <property type="entry name" value="SpoU_MeTrfase"/>
</dbReference>
<protein>
    <recommendedName>
        <fullName evidence="3">tRNA/rRNA methyltransferase SpoU type domain-containing protein</fullName>
    </recommendedName>
</protein>
<dbReference type="InterPro" id="IPR044748">
    <property type="entry name" value="Trm3/TARBP1_C"/>
</dbReference>
<evidence type="ECO:0000313" key="4">
    <source>
        <dbReference type="EMBL" id="VVT56146.1"/>
    </source>
</evidence>
<sequence length="1442" mass="163498">MTSLIPSLVQALDLNAKTSLVVNFEKKIVNFPYDADQSPQIIDALAETVALLKPEDWAETYASLVKYMETSLAQNQINTTALLVQKIPSLRDQFLEKTLKVFSDYITLDDSGILKYFGSFDIPFQEKDEISFEDAQANVLLFLETLYQAVIPLDDITCISDLVLLKYLLVLHCSNDTKVSTLATKIFGVVIKRQNKLDSELFQLWWKVVEVCILEDGTETVNGYIQWLRCINGNVLKDSLEALEKLFDLELYWDLMIQGLLSKSYDLRKYTLHILSQSLQKIDHNINTSTMFWDISKREKHLWEWERFGTLVNIVSIDTSIHQTGDSAADLVKLIGKDSLIPKTWARCLLSTGLKSSTDSIREFIGNVVLSLDVQDMSIFLDGYEFLTGTLLPHLMLASHFVVKRETVDSEFGCVYGEQLASFIGSIIHYLEPQPKVLNQLLNALFVHLDAERYSFDPARLYLVSGIESGLRGKHVLNSECLQSLFVIFTNFSESRLREGIFHFYFLRLLLSVDQSLVTPEEWFPALLQLVTLQKTLYFEQRESIIKFISQDPNYLKYFTKASEQKEYDFLVLFSDISAQLGVTVDLEAMPPQFFLTVLSWPNGDDLYSNTKYQQKLDLFVNSFLEKIIAEPFSNDFTNGLLLIPVWKQLTNANWLRLEPASKHLDTIVNNISGIQANEDNMTVLSAQLVALNVALLSQTSVSSNTVSLIFTIASKVIRAKIANRNYLDTKKTALTEVHRAVGVALKACSLDFDDNTKAQFLDTLATNFESVDYECRLHIVSGIYTLLRSAHEYSEELTPQFFVAFQTLWSSLAADRLMANEKYLHFSFLDMILDPIVIRMTALNPEFSQTMESILLEVVELSYARRCLLPHISRRFLEYLQTIQKSKTELPLPFWIGTLLARIYIFNQLADNYFRIEIVVASKLDAHPYSGSRQTYLKEYGCNEVDAKIYAAMFFASLDVQNSSHAAFASNVHDYILYNGPYHIFEPLKRNDGIEELERIRGHQVLLLLSGFWVDRQQALTRALLPVVDTEPSPVARIYVEWLLALLNVQDVFVRGVKENVVLREMDKVEESPRVIASLERIALLTARSLKNKNIKLARDYYEEYIYKLVPFSTSNRATVRHSSVSMLVALENEFEGGSQDLVDEHVVRIIRQICSNARASDTFKQHRSGENSVWDIDGDLNLIGACGGVIQKLSDRQIGVVTKREFETCSFGGLQDLELNVPAGFTVSYETWRPEVEESEAEEDFNKISGTKQAEPAPLQTKSGFWNDVINLSLGEDGRDSDKVERGELIVVASLVAKPPNLGGICRLSDVLGAKLLCLGDLGVTKTQAFRGVAVTADRWMPMTEVPESAVLEYMLKMKREHGYTLIGLEQTDKSVELNGELRFPRKSLVLLGKEREGIPGEFLAELDFCVEIKQVGVIRSMNIQTATAVIVHAYSIQHC</sequence>
<dbReference type="CDD" id="cd18091">
    <property type="entry name" value="SpoU-like_TRM3-like"/>
    <property type="match status" value="1"/>
</dbReference>
<dbReference type="Pfam" id="PF00588">
    <property type="entry name" value="SpoU_methylase"/>
    <property type="match status" value="1"/>
</dbReference>
<dbReference type="PANTHER" id="PTHR12029">
    <property type="entry name" value="RNA METHYLTRANSFERASE"/>
    <property type="match status" value="1"/>
</dbReference>
<reference evidence="4 5" key="1">
    <citation type="submission" date="2019-09" db="EMBL/GenBank/DDBJ databases">
        <authorList>
            <person name="Brejova B."/>
        </authorList>
    </citation>
    <scope>NUCLEOTIDE SEQUENCE [LARGE SCALE GENOMIC DNA]</scope>
</reference>
<dbReference type="InterPro" id="IPR016024">
    <property type="entry name" value="ARM-type_fold"/>
</dbReference>
<dbReference type="PANTHER" id="PTHR12029:SF11">
    <property type="entry name" value="METHYLTRANSFERASE TARBP1-RELATED"/>
    <property type="match status" value="1"/>
</dbReference>
<dbReference type="Gene3D" id="3.40.1280.10">
    <property type="match status" value="1"/>
</dbReference>
<dbReference type="GO" id="GO:0030488">
    <property type="term" value="P:tRNA methylation"/>
    <property type="evidence" value="ECO:0007669"/>
    <property type="project" value="InterPro"/>
</dbReference>
<dbReference type="GO" id="GO:0016423">
    <property type="term" value="F:tRNA (guanine) methyltransferase activity"/>
    <property type="evidence" value="ECO:0007669"/>
    <property type="project" value="InterPro"/>
</dbReference>
<dbReference type="FunFam" id="3.40.1280.10:FF:000022">
    <property type="entry name" value="Trm3p"/>
    <property type="match status" value="1"/>
</dbReference>
<name>A0A5E8C4S5_9ASCO</name>
<dbReference type="GeneID" id="43583672"/>
<dbReference type="OrthoDB" id="241340at2759"/>
<dbReference type="SUPFAM" id="SSF75217">
    <property type="entry name" value="alpha/beta knot"/>
    <property type="match status" value="1"/>
</dbReference>
<evidence type="ECO:0000256" key="2">
    <source>
        <dbReference type="ARBA" id="ARBA00022679"/>
    </source>
</evidence>
<evidence type="ECO:0000256" key="1">
    <source>
        <dbReference type="ARBA" id="ARBA00022603"/>
    </source>
</evidence>
<dbReference type="InterPro" id="IPR029026">
    <property type="entry name" value="tRNA_m1G_MTases_N"/>
</dbReference>
<gene>
    <name evidence="4" type="ORF">SAPINGB_P004857</name>
</gene>
<dbReference type="InterPro" id="IPR029028">
    <property type="entry name" value="Alpha/beta_knot_MTases"/>
</dbReference>
<accession>A0A5E8C4S5</accession>
<evidence type="ECO:0000313" key="5">
    <source>
        <dbReference type="Proteomes" id="UP000398389"/>
    </source>
</evidence>
<dbReference type="Proteomes" id="UP000398389">
    <property type="component" value="Unassembled WGS sequence"/>
</dbReference>
<dbReference type="EMBL" id="CABVLU010000004">
    <property type="protein sequence ID" value="VVT56146.1"/>
    <property type="molecule type" value="Genomic_DNA"/>
</dbReference>
<organism evidence="4 5">
    <name type="scientific">Magnusiomyces paraingens</name>
    <dbReference type="NCBI Taxonomy" id="2606893"/>
    <lineage>
        <taxon>Eukaryota</taxon>
        <taxon>Fungi</taxon>
        <taxon>Dikarya</taxon>
        <taxon>Ascomycota</taxon>
        <taxon>Saccharomycotina</taxon>
        <taxon>Dipodascomycetes</taxon>
        <taxon>Dipodascales</taxon>
        <taxon>Dipodascaceae</taxon>
        <taxon>Magnusiomyces</taxon>
    </lineage>
</organism>
<evidence type="ECO:0000259" key="3">
    <source>
        <dbReference type="Pfam" id="PF00588"/>
    </source>
</evidence>
<proteinExistence type="predicted"/>
<keyword evidence="1" id="KW-0489">Methyltransferase</keyword>
<dbReference type="InterPro" id="IPR045330">
    <property type="entry name" value="TRM3/TARBP1"/>
</dbReference>
<feature type="domain" description="tRNA/rRNA methyltransferase SpoU type" evidence="3">
    <location>
        <begin position="1291"/>
        <end position="1434"/>
    </location>
</feature>
<keyword evidence="5" id="KW-1185">Reference proteome</keyword>
<dbReference type="RefSeq" id="XP_031855463.1">
    <property type="nucleotide sequence ID" value="XM_031999572.1"/>
</dbReference>
<dbReference type="SUPFAM" id="SSF48371">
    <property type="entry name" value="ARM repeat"/>
    <property type="match status" value="1"/>
</dbReference>
<dbReference type="GO" id="GO:0003723">
    <property type="term" value="F:RNA binding"/>
    <property type="evidence" value="ECO:0007669"/>
    <property type="project" value="InterPro"/>
</dbReference>
<keyword evidence="2" id="KW-0808">Transferase</keyword>